<dbReference type="Gramene" id="GBG59327">
    <property type="protein sequence ID" value="GBG59327"/>
    <property type="gene ID" value="CBR_g32339"/>
</dbReference>
<evidence type="ECO:0000313" key="3">
    <source>
        <dbReference type="Proteomes" id="UP000265515"/>
    </source>
</evidence>
<comment type="caution">
    <text evidence="2">The sequence shown here is derived from an EMBL/GenBank/DDBJ whole genome shotgun (WGS) entry which is preliminary data.</text>
</comment>
<keyword evidence="3" id="KW-1185">Reference proteome</keyword>
<dbReference type="AlphaFoldDB" id="A0A388JNG5"/>
<name>A0A388JNG5_CHABU</name>
<sequence length="479" mass="52130">MASPLAIRAVPRWKNWLVAGSLSAFAGAVYLYTMKAVASDDIDRAVAQVEREKAMEAKSQKRKVKVSIKDFRKSTGGDQGAEGGGVIKGILDVETDKLQRDPSGERACLAVIVCGEDGEYYSDPCTAADFGIPTSPDYSVCEGKPQYSLVACDSDGVCHADDDDDDDDEAEEEEEEEGAHDDVHSSSQARHARYDHDAEEGAQLEGGVGEEKDDVNSTSSIEVHGNGDGENGQHNLGLSHSLRQEEEQELGSTPSSLSFRLSSAGSASRPRYVPGPVHLFLRQHVPVPLPNHKANGEHITLDVNTWLRSALVSTDIPPRVTSVVFWVSHTAEGGALYLLLKRAEGGVCLKTVDVEKQVDISFDCGPGIAQAAQYAKFHRGTIQKAKNRDFNDARLVYLRTGKQSASCFNSLVCARYHRNGTLTYVGHATHQSIAATSKPFLLYTNRGAELEVVDYTTASPPKTKRRYAAIELLHRLDQE</sequence>
<organism evidence="2 3">
    <name type="scientific">Chara braunii</name>
    <name type="common">Braun's stonewort</name>
    <dbReference type="NCBI Taxonomy" id="69332"/>
    <lineage>
        <taxon>Eukaryota</taxon>
        <taxon>Viridiplantae</taxon>
        <taxon>Streptophyta</taxon>
        <taxon>Charophyceae</taxon>
        <taxon>Charales</taxon>
        <taxon>Characeae</taxon>
        <taxon>Chara</taxon>
    </lineage>
</organism>
<dbReference type="EMBL" id="BFEA01000003">
    <property type="protein sequence ID" value="GBG59327.1"/>
    <property type="molecule type" value="Genomic_DNA"/>
</dbReference>
<gene>
    <name evidence="2" type="ORF">CBR_g32339</name>
</gene>
<dbReference type="Proteomes" id="UP000265515">
    <property type="component" value="Unassembled WGS sequence"/>
</dbReference>
<evidence type="ECO:0000256" key="1">
    <source>
        <dbReference type="SAM" id="MobiDB-lite"/>
    </source>
</evidence>
<proteinExistence type="predicted"/>
<feature type="compositionally biased region" description="Acidic residues" evidence="1">
    <location>
        <begin position="161"/>
        <end position="179"/>
    </location>
</feature>
<reference evidence="2 3" key="1">
    <citation type="journal article" date="2018" name="Cell">
        <title>The Chara Genome: Secondary Complexity and Implications for Plant Terrestrialization.</title>
        <authorList>
            <person name="Nishiyama T."/>
            <person name="Sakayama H."/>
            <person name="Vries J.D."/>
            <person name="Buschmann H."/>
            <person name="Saint-Marcoux D."/>
            <person name="Ullrich K.K."/>
            <person name="Haas F.B."/>
            <person name="Vanderstraeten L."/>
            <person name="Becker D."/>
            <person name="Lang D."/>
            <person name="Vosolsobe S."/>
            <person name="Rombauts S."/>
            <person name="Wilhelmsson P.K.I."/>
            <person name="Janitza P."/>
            <person name="Kern R."/>
            <person name="Heyl A."/>
            <person name="Rumpler F."/>
            <person name="Villalobos L.I.A.C."/>
            <person name="Clay J.M."/>
            <person name="Skokan R."/>
            <person name="Toyoda A."/>
            <person name="Suzuki Y."/>
            <person name="Kagoshima H."/>
            <person name="Schijlen E."/>
            <person name="Tajeshwar N."/>
            <person name="Catarino B."/>
            <person name="Hetherington A.J."/>
            <person name="Saltykova A."/>
            <person name="Bonnot C."/>
            <person name="Breuninger H."/>
            <person name="Symeonidi A."/>
            <person name="Radhakrishnan G.V."/>
            <person name="Van Nieuwerburgh F."/>
            <person name="Deforce D."/>
            <person name="Chang C."/>
            <person name="Karol K.G."/>
            <person name="Hedrich R."/>
            <person name="Ulvskov P."/>
            <person name="Glockner G."/>
            <person name="Delwiche C.F."/>
            <person name="Petrasek J."/>
            <person name="Van de Peer Y."/>
            <person name="Friml J."/>
            <person name="Beilby M."/>
            <person name="Dolan L."/>
            <person name="Kohara Y."/>
            <person name="Sugano S."/>
            <person name="Fujiyama A."/>
            <person name="Delaux P.-M."/>
            <person name="Quint M."/>
            <person name="TheiBen G."/>
            <person name="Hagemann M."/>
            <person name="Harholt J."/>
            <person name="Dunand C."/>
            <person name="Zachgo S."/>
            <person name="Langdale J."/>
            <person name="Maumus F."/>
            <person name="Straeten D.V.D."/>
            <person name="Gould S.B."/>
            <person name="Rensing S.A."/>
        </authorList>
    </citation>
    <scope>NUCLEOTIDE SEQUENCE [LARGE SCALE GENOMIC DNA]</scope>
    <source>
        <strain evidence="2 3">S276</strain>
    </source>
</reference>
<evidence type="ECO:0000313" key="2">
    <source>
        <dbReference type="EMBL" id="GBG59327.1"/>
    </source>
</evidence>
<feature type="compositionally biased region" description="Low complexity" evidence="1">
    <location>
        <begin position="251"/>
        <end position="268"/>
    </location>
</feature>
<protein>
    <submittedName>
        <fullName evidence="2">Uncharacterized protein</fullName>
    </submittedName>
</protein>
<accession>A0A388JNG5</accession>
<feature type="region of interest" description="Disordered" evidence="1">
    <location>
        <begin position="155"/>
        <end position="268"/>
    </location>
</feature>